<evidence type="ECO:0000313" key="2">
    <source>
        <dbReference type="Proteomes" id="UP000254230"/>
    </source>
</evidence>
<reference evidence="1 2" key="1">
    <citation type="submission" date="2018-06" db="EMBL/GenBank/DDBJ databases">
        <authorList>
            <consortium name="Pathogen Informatics"/>
            <person name="Doyle S."/>
        </authorList>
    </citation>
    <scope>NUCLEOTIDE SEQUENCE [LARGE SCALE GENOMIC DNA]</scope>
    <source>
        <strain evidence="1 2">NCTC12376</strain>
    </source>
</reference>
<dbReference type="EMBL" id="UGOW01000001">
    <property type="protein sequence ID" value="STY17025.1"/>
    <property type="molecule type" value="Genomic_DNA"/>
</dbReference>
<name>A0A378KR30_9GAMM</name>
<organism evidence="1 2">
    <name type="scientific">Legionella quateirensis</name>
    <dbReference type="NCBI Taxonomy" id="45072"/>
    <lineage>
        <taxon>Bacteria</taxon>
        <taxon>Pseudomonadati</taxon>
        <taxon>Pseudomonadota</taxon>
        <taxon>Gammaproteobacteria</taxon>
        <taxon>Legionellales</taxon>
        <taxon>Legionellaceae</taxon>
        <taxon>Legionella</taxon>
    </lineage>
</organism>
<gene>
    <name evidence="1" type="ORF">NCTC12376_00819</name>
</gene>
<protein>
    <submittedName>
        <fullName evidence="1">Uncharacterized protein</fullName>
    </submittedName>
</protein>
<dbReference type="AlphaFoldDB" id="A0A378KR30"/>
<sequence length="38" mass="4583">MHQPRENIYQISYYETPFNSTFELIHDDSNFNGFVTIN</sequence>
<accession>A0A378KR30</accession>
<dbReference type="Proteomes" id="UP000254230">
    <property type="component" value="Unassembled WGS sequence"/>
</dbReference>
<evidence type="ECO:0000313" key="1">
    <source>
        <dbReference type="EMBL" id="STY17025.1"/>
    </source>
</evidence>
<proteinExistence type="predicted"/>